<reference evidence="2 3" key="1">
    <citation type="journal article" date="2019" name="Mar. Drugs">
        <title>Comparative Genomics and CAZyme Genome Repertoires of Marine Zobellia amurskyensis KMM 3526(T) and Zobellia laminariae KMM 3676(T).</title>
        <authorList>
            <person name="Chernysheva N."/>
            <person name="Bystritskaya E."/>
            <person name="Stenkova A."/>
            <person name="Golovkin I."/>
            <person name="Nedashkovskaya O."/>
            <person name="Isaeva M."/>
        </authorList>
    </citation>
    <scope>NUCLEOTIDE SEQUENCE [LARGE SCALE GENOMIC DNA]</scope>
    <source>
        <strain evidence="2 3">KMM 3526</strain>
    </source>
</reference>
<evidence type="ECO:0000313" key="2">
    <source>
        <dbReference type="EMBL" id="MUH36297.1"/>
    </source>
</evidence>
<evidence type="ECO:0000256" key="1">
    <source>
        <dbReference type="SAM" id="SignalP"/>
    </source>
</evidence>
<organism evidence="2 3">
    <name type="scientific">Zobellia amurskyensis</name>
    <dbReference type="NCBI Taxonomy" id="248905"/>
    <lineage>
        <taxon>Bacteria</taxon>
        <taxon>Pseudomonadati</taxon>
        <taxon>Bacteroidota</taxon>
        <taxon>Flavobacteriia</taxon>
        <taxon>Flavobacteriales</taxon>
        <taxon>Flavobacteriaceae</taxon>
        <taxon>Zobellia</taxon>
    </lineage>
</organism>
<proteinExistence type="predicted"/>
<dbReference type="Gene3D" id="2.60.40.10">
    <property type="entry name" value="Immunoglobulins"/>
    <property type="match status" value="1"/>
</dbReference>
<dbReference type="AlphaFoldDB" id="A0A7X2ZTV3"/>
<keyword evidence="3" id="KW-1185">Reference proteome</keyword>
<evidence type="ECO:0008006" key="4">
    <source>
        <dbReference type="Google" id="ProtNLM"/>
    </source>
</evidence>
<dbReference type="OrthoDB" id="789771at2"/>
<feature type="signal peptide" evidence="1">
    <location>
        <begin position="1"/>
        <end position="24"/>
    </location>
</feature>
<evidence type="ECO:0000313" key="3">
    <source>
        <dbReference type="Proteomes" id="UP000540519"/>
    </source>
</evidence>
<dbReference type="RefSeq" id="WP_155599912.1">
    <property type="nucleotide sequence ID" value="NZ_RCNR01000017.1"/>
</dbReference>
<dbReference type="EMBL" id="RCNR01000017">
    <property type="protein sequence ID" value="MUH36297.1"/>
    <property type="molecule type" value="Genomic_DNA"/>
</dbReference>
<dbReference type="InterPro" id="IPR013783">
    <property type="entry name" value="Ig-like_fold"/>
</dbReference>
<dbReference type="SUPFAM" id="SSF49265">
    <property type="entry name" value="Fibronectin type III"/>
    <property type="match status" value="1"/>
</dbReference>
<name>A0A7X2ZTV3_9FLAO</name>
<protein>
    <recommendedName>
        <fullName evidence="4">Fibronectin type-III domain-containing protein</fullName>
    </recommendedName>
</protein>
<comment type="caution">
    <text evidence="2">The sequence shown here is derived from an EMBL/GenBank/DDBJ whole genome shotgun (WGS) entry which is preliminary data.</text>
</comment>
<dbReference type="InterPro" id="IPR036116">
    <property type="entry name" value="FN3_sf"/>
</dbReference>
<feature type="chain" id="PRO_5031027445" description="Fibronectin type-III domain-containing protein" evidence="1">
    <location>
        <begin position="25"/>
        <end position="237"/>
    </location>
</feature>
<sequence length="237" mass="25915">MISKTYIQSILFLFLSAFCCCSSGDDGTKDNTPPKESLPPEASALVFPKNNEECNQGDIISATQSKVTFKWNASSHTDSYTLTLKNLETNETTENDATTNSLALTISRNTPYSWNIISKSNETTDTATSEIWKFYNAGEGNENYAPFPAEAVTPAMDASVDQPLTLSWKGSDVDNDIVSYDVYLDTANPPATLHANTTDSKIDDVALSAATAYYWRVVTTDENGSSSQSPVFEFKTK</sequence>
<keyword evidence="1" id="KW-0732">Signal</keyword>
<gene>
    <name evidence="2" type="ORF">D9O36_10635</name>
</gene>
<accession>A0A7X2ZTV3</accession>
<dbReference type="Proteomes" id="UP000540519">
    <property type="component" value="Unassembled WGS sequence"/>
</dbReference>